<name>A0A6P2BY42_9ACTN</name>
<gene>
    <name evidence="2" type="ORF">EAS64_24955</name>
</gene>
<keyword evidence="3" id="KW-1185">Reference proteome</keyword>
<dbReference type="GO" id="GO:0016811">
    <property type="term" value="F:hydrolase activity, acting on carbon-nitrogen (but not peptide) bonds, in linear amides"/>
    <property type="evidence" value="ECO:0007669"/>
    <property type="project" value="TreeGrafter"/>
</dbReference>
<evidence type="ECO:0000313" key="3">
    <source>
        <dbReference type="Proteomes" id="UP000460272"/>
    </source>
</evidence>
<dbReference type="SUPFAM" id="SSF102588">
    <property type="entry name" value="LmbE-like"/>
    <property type="match status" value="1"/>
</dbReference>
<protein>
    <submittedName>
        <fullName evidence="2">PIG-L family deacetylase</fullName>
    </submittedName>
</protein>
<dbReference type="OrthoDB" id="158614at2"/>
<evidence type="ECO:0000313" key="2">
    <source>
        <dbReference type="EMBL" id="TVZ03617.1"/>
    </source>
</evidence>
<keyword evidence="1" id="KW-0862">Zinc</keyword>
<reference evidence="2 3" key="1">
    <citation type="submission" date="2018-11" db="EMBL/GenBank/DDBJ databases">
        <title>Trebonia kvetii gen.nov., sp.nov., a novel acidophilic actinobacterium, and proposal of the new actinobacterial family Treboniaceae fam. nov.</title>
        <authorList>
            <person name="Rapoport D."/>
            <person name="Sagova-Mareckova M."/>
            <person name="Sedlacek I."/>
            <person name="Provaznik J."/>
            <person name="Kralova S."/>
            <person name="Pavlinic D."/>
            <person name="Benes V."/>
            <person name="Kopecky J."/>
        </authorList>
    </citation>
    <scope>NUCLEOTIDE SEQUENCE [LARGE SCALE GENOMIC DNA]</scope>
    <source>
        <strain evidence="2 3">15Tr583</strain>
    </source>
</reference>
<dbReference type="AlphaFoldDB" id="A0A6P2BY42"/>
<dbReference type="InterPro" id="IPR003737">
    <property type="entry name" value="GlcNAc_PI_deacetylase-related"/>
</dbReference>
<sequence>MVTVVAFHAHPDDEVLLTGGTIARLAADGHRVIVVVACDGDVWAGPDQGRRLAELRASAAILGAGRVVHLGYADSGYGPVLFEDPPGRTRFARADIGEAAGKLAALLTEEHADLLLSYDPQGGYGHRDHVRVHQVGAQAAGLAGVRVVEATVPRELVARVARLLLVLRLLPRHRLDEMLGYGMPQSLITHRIDVRRHVAQKQAALAAHQTPVSGNGRSAKLFRLLVRSPLPVFRAVCGTEWFAEPGGRTGKLARGHAAVPDRQD</sequence>
<dbReference type="Gene3D" id="3.40.50.10320">
    <property type="entry name" value="LmbE-like"/>
    <property type="match status" value="1"/>
</dbReference>
<accession>A0A6P2BY42</accession>
<dbReference type="InterPro" id="IPR024078">
    <property type="entry name" value="LmbE-like_dom_sf"/>
</dbReference>
<comment type="caution">
    <text evidence="2">The sequence shown here is derived from an EMBL/GenBank/DDBJ whole genome shotgun (WGS) entry which is preliminary data.</text>
</comment>
<dbReference type="Proteomes" id="UP000460272">
    <property type="component" value="Unassembled WGS sequence"/>
</dbReference>
<dbReference type="PANTHER" id="PTHR12993:SF11">
    <property type="entry name" value="N-ACETYLGLUCOSAMINYL-PHOSPHATIDYLINOSITOL DE-N-ACETYLASE"/>
    <property type="match status" value="1"/>
</dbReference>
<dbReference type="RefSeq" id="WP_145856558.1">
    <property type="nucleotide sequence ID" value="NZ_RPFW01000004.1"/>
</dbReference>
<evidence type="ECO:0000256" key="1">
    <source>
        <dbReference type="ARBA" id="ARBA00022833"/>
    </source>
</evidence>
<dbReference type="GO" id="GO:0016137">
    <property type="term" value="P:glycoside metabolic process"/>
    <property type="evidence" value="ECO:0007669"/>
    <property type="project" value="UniProtKB-ARBA"/>
</dbReference>
<proteinExistence type="predicted"/>
<dbReference type="PANTHER" id="PTHR12993">
    <property type="entry name" value="N-ACETYLGLUCOSAMINYL-PHOSPHATIDYLINOSITOL DE-N-ACETYLASE-RELATED"/>
    <property type="match status" value="1"/>
</dbReference>
<dbReference type="EMBL" id="RPFW01000004">
    <property type="protein sequence ID" value="TVZ03617.1"/>
    <property type="molecule type" value="Genomic_DNA"/>
</dbReference>
<organism evidence="2 3">
    <name type="scientific">Trebonia kvetii</name>
    <dbReference type="NCBI Taxonomy" id="2480626"/>
    <lineage>
        <taxon>Bacteria</taxon>
        <taxon>Bacillati</taxon>
        <taxon>Actinomycetota</taxon>
        <taxon>Actinomycetes</taxon>
        <taxon>Streptosporangiales</taxon>
        <taxon>Treboniaceae</taxon>
        <taxon>Trebonia</taxon>
    </lineage>
</organism>
<dbReference type="Pfam" id="PF02585">
    <property type="entry name" value="PIG-L"/>
    <property type="match status" value="1"/>
</dbReference>